<sequence length="158" mass="17793">MRTIVVLMCLLLLTACSSNLEQRPAQTKATIQAIPQVTKLTWEARTVPAKPAVEIKEVDTERVAVLDKQGMIDLYNLYKSDKETVDERNKLIDVLNATIDERNKLLDVAKSEELRSNGLAQDLETERKNRIADQEQANRELWFTRIGAGVLLGVGLVF</sequence>
<organism evidence="1 2">
    <name type="scientific">Erwinia phage vB_EamM_Yoloswag</name>
    <dbReference type="NCBI Taxonomy" id="1958956"/>
    <lineage>
        <taxon>Viruses</taxon>
        <taxon>Duplodnaviria</taxon>
        <taxon>Heunggongvirae</taxon>
        <taxon>Uroviricota</taxon>
        <taxon>Caudoviricetes</taxon>
        <taxon>Yoloswagvirus</taxon>
        <taxon>Yoloswagvirus yoloswag</taxon>
    </lineage>
</organism>
<keyword evidence="2" id="KW-1185">Reference proteome</keyword>
<dbReference type="Proteomes" id="UP000221250">
    <property type="component" value="Segment"/>
</dbReference>
<dbReference type="EMBL" id="KY448244">
    <property type="protein sequence ID" value="AQT28549.1"/>
    <property type="molecule type" value="Genomic_DNA"/>
</dbReference>
<gene>
    <name evidence="1" type="ORF">YOLOSWAG_66</name>
</gene>
<proteinExistence type="predicted"/>
<name>A0A1S6L312_9CAUD</name>
<dbReference type="PROSITE" id="PS51257">
    <property type="entry name" value="PROKAR_LIPOPROTEIN"/>
    <property type="match status" value="1"/>
</dbReference>
<accession>A0A1S6L312</accession>
<evidence type="ECO:0000313" key="1">
    <source>
        <dbReference type="EMBL" id="AQT28549.1"/>
    </source>
</evidence>
<protein>
    <submittedName>
        <fullName evidence="1">Putative membrane protein</fullName>
    </submittedName>
</protein>
<evidence type="ECO:0000313" key="2">
    <source>
        <dbReference type="Proteomes" id="UP000221250"/>
    </source>
</evidence>
<reference evidence="1 2" key="1">
    <citation type="submission" date="2017-01" db="EMBL/GenBank/DDBJ databases">
        <authorList>
            <person name="Mah S.A."/>
            <person name="Swanson W.J."/>
            <person name="Moy G.W."/>
            <person name="Vacquier V.D."/>
        </authorList>
    </citation>
    <scope>NUCLEOTIDE SEQUENCE [LARGE SCALE GENOMIC DNA]</scope>
</reference>